<evidence type="ECO:0008006" key="4">
    <source>
        <dbReference type="Google" id="ProtNLM"/>
    </source>
</evidence>
<evidence type="ECO:0000256" key="1">
    <source>
        <dbReference type="SAM" id="MobiDB-lite"/>
    </source>
</evidence>
<evidence type="ECO:0000313" key="2">
    <source>
        <dbReference type="EMBL" id="KAG2501125.1"/>
    </source>
</evidence>
<dbReference type="InterPro" id="IPR050870">
    <property type="entry name" value="FAST_kinase"/>
</dbReference>
<gene>
    <name evidence="2" type="ORF">HYH03_000943</name>
</gene>
<dbReference type="EMBL" id="JAEHOE010000002">
    <property type="protein sequence ID" value="KAG2501125.1"/>
    <property type="molecule type" value="Genomic_DNA"/>
</dbReference>
<accession>A0A835YMA5</accession>
<dbReference type="Gene3D" id="1.25.10.10">
    <property type="entry name" value="Leucine-rich Repeat Variant"/>
    <property type="match status" value="1"/>
</dbReference>
<reference evidence="2" key="1">
    <citation type="journal article" date="2020" name="bioRxiv">
        <title>Comparative genomics of Chlamydomonas.</title>
        <authorList>
            <person name="Craig R.J."/>
            <person name="Hasan A.R."/>
            <person name="Ness R.W."/>
            <person name="Keightley P.D."/>
        </authorList>
    </citation>
    <scope>NUCLEOTIDE SEQUENCE</scope>
    <source>
        <strain evidence="2">CCAP 11/70</strain>
    </source>
</reference>
<dbReference type="PANTHER" id="PTHR21228:SF40">
    <property type="entry name" value="LD45607P"/>
    <property type="match status" value="1"/>
</dbReference>
<keyword evidence="3" id="KW-1185">Reference proteome</keyword>
<comment type="caution">
    <text evidence="2">The sequence shown here is derived from an EMBL/GenBank/DDBJ whole genome shotgun (WGS) entry which is preliminary data.</text>
</comment>
<name>A0A835YMA5_9CHLO</name>
<dbReference type="AlphaFoldDB" id="A0A835YMA5"/>
<dbReference type="GO" id="GO:0044528">
    <property type="term" value="P:regulation of mitochondrial mRNA stability"/>
    <property type="evidence" value="ECO:0007669"/>
    <property type="project" value="TreeGrafter"/>
</dbReference>
<dbReference type="GO" id="GO:0005759">
    <property type="term" value="C:mitochondrial matrix"/>
    <property type="evidence" value="ECO:0007669"/>
    <property type="project" value="TreeGrafter"/>
</dbReference>
<dbReference type="Proteomes" id="UP000612055">
    <property type="component" value="Unassembled WGS sequence"/>
</dbReference>
<sequence length="688" mass="73115">MTAAESARDLLATVTKPISYTELAAHLSRDYSPELFDAMSGLVLCQAEEMAGPELSRLLWAYATVGHRDSGLAATLVQALASKLSDLDPSELANAAWAVSRLGLHDPDFVSAAMEQVWEGLPSATPRQLAAVLQAYATFRQADPQLEEDHDLLRSIAIRFRAQLATATPTELALTLSGMARLRCADGALLTEACSVFRRNAANIELAVLAEAAWAIALLQHRDTAVMEAVAERVAEALRRASTLAPTSPGLAASVAPSLPLPLPLRPSAAAFAEAARGKAPAVLRSGAEGGGVHGAPGEPKERRSVPQRFWRPGQSAMAPLAAADSAPLRFSAVWPTHVGPGGHRSPTTLFDRFNPALPDDWSPEAAAAATGAAPAPPTPDEAAEALLETDADALLDVDVVSKLLWAFGSLHCYSGSLYTLLFRQLPRLHHDRASWSALARLMGAQVKAFELQPQQQGHARINPLEAESVSAWARLQRARPALHKLPEHWLPTAFVAFQGEAAGRDADWTHGASRPLAAATADPSQPQPPGQKLSRPALQAQVAAALQALGVQLRPNSTLDGMFMLDHTALINGLSLSLEVLSSGCCTLEVPHRPLGHAAARMRSLEFRGWTLLVVPFYEWDALGAEEGPQALMLAGSQGGAARRATALAAAAQARQAYLRRKLEGLLGEELPPMPAKLAKRRAAEQA</sequence>
<dbReference type="OrthoDB" id="531704at2759"/>
<dbReference type="InterPro" id="IPR016024">
    <property type="entry name" value="ARM-type_fold"/>
</dbReference>
<protein>
    <recommendedName>
        <fullName evidence="4">RAP domain-containing protein</fullName>
    </recommendedName>
</protein>
<dbReference type="GO" id="GO:0035770">
    <property type="term" value="C:ribonucleoprotein granule"/>
    <property type="evidence" value="ECO:0007669"/>
    <property type="project" value="TreeGrafter"/>
</dbReference>
<feature type="region of interest" description="Disordered" evidence="1">
    <location>
        <begin position="362"/>
        <end position="381"/>
    </location>
</feature>
<feature type="region of interest" description="Disordered" evidence="1">
    <location>
        <begin position="515"/>
        <end position="538"/>
    </location>
</feature>
<feature type="region of interest" description="Disordered" evidence="1">
    <location>
        <begin position="285"/>
        <end position="305"/>
    </location>
</feature>
<organism evidence="2 3">
    <name type="scientific">Edaphochlamys debaryana</name>
    <dbReference type="NCBI Taxonomy" id="47281"/>
    <lineage>
        <taxon>Eukaryota</taxon>
        <taxon>Viridiplantae</taxon>
        <taxon>Chlorophyta</taxon>
        <taxon>core chlorophytes</taxon>
        <taxon>Chlorophyceae</taxon>
        <taxon>CS clade</taxon>
        <taxon>Chlamydomonadales</taxon>
        <taxon>Chlamydomonadales incertae sedis</taxon>
        <taxon>Edaphochlamys</taxon>
    </lineage>
</organism>
<dbReference type="PANTHER" id="PTHR21228">
    <property type="entry name" value="FAST LEU-RICH DOMAIN-CONTAINING"/>
    <property type="match status" value="1"/>
</dbReference>
<dbReference type="SUPFAM" id="SSF48371">
    <property type="entry name" value="ARM repeat"/>
    <property type="match status" value="1"/>
</dbReference>
<feature type="compositionally biased region" description="Low complexity" evidence="1">
    <location>
        <begin position="365"/>
        <end position="374"/>
    </location>
</feature>
<evidence type="ECO:0000313" key="3">
    <source>
        <dbReference type="Proteomes" id="UP000612055"/>
    </source>
</evidence>
<dbReference type="GO" id="GO:0003723">
    <property type="term" value="F:RNA binding"/>
    <property type="evidence" value="ECO:0007669"/>
    <property type="project" value="TreeGrafter"/>
</dbReference>
<dbReference type="GO" id="GO:0000963">
    <property type="term" value="P:mitochondrial RNA processing"/>
    <property type="evidence" value="ECO:0007669"/>
    <property type="project" value="TreeGrafter"/>
</dbReference>
<dbReference type="InterPro" id="IPR011989">
    <property type="entry name" value="ARM-like"/>
</dbReference>
<proteinExistence type="predicted"/>